<keyword evidence="3" id="KW-1185">Reference proteome</keyword>
<accession>A0A4P6ZJ93</accession>
<dbReference type="AlphaFoldDB" id="A0A4P6ZJ93"/>
<name>A0A4P6ZJ93_9LACO</name>
<keyword evidence="1" id="KW-0472">Membrane</keyword>
<keyword evidence="1" id="KW-0812">Transmembrane</keyword>
<organism evidence="2 3">
    <name type="scientific">Acetilactobacillus jinshanensis</name>
    <dbReference type="NCBI Taxonomy" id="1720083"/>
    <lineage>
        <taxon>Bacteria</taxon>
        <taxon>Bacillati</taxon>
        <taxon>Bacillota</taxon>
        <taxon>Bacilli</taxon>
        <taxon>Lactobacillales</taxon>
        <taxon>Lactobacillaceae</taxon>
        <taxon>Acetilactobacillus</taxon>
    </lineage>
</organism>
<evidence type="ECO:0000256" key="1">
    <source>
        <dbReference type="SAM" id="Phobius"/>
    </source>
</evidence>
<evidence type="ECO:0000313" key="2">
    <source>
        <dbReference type="EMBL" id="QBP17678.1"/>
    </source>
</evidence>
<gene>
    <name evidence="2" type="ORF">ELX58_00430</name>
</gene>
<sequence length="168" mass="19543">MITRIDQFLDFMNELAGFSKFLEWVTSVVIFIIVYVIYRHLGYRQRWGVDYFPTRDGILLKIINRSGDEAINYIKLKEILYMNSDGRLYPVNAEFFPSLLDEMPTVMNDSHRVINIPIKNDDIDKALIEAFKKHPPKDKNGCISGKLIFCFTNGRKLRTVSVRGRMSA</sequence>
<dbReference type="KEGG" id="lji:ELX58_00430"/>
<feature type="transmembrane region" description="Helical" evidence="1">
    <location>
        <begin position="21"/>
        <end position="38"/>
    </location>
</feature>
<protein>
    <submittedName>
        <fullName evidence="2">Uncharacterized protein</fullName>
    </submittedName>
</protein>
<proteinExistence type="predicted"/>
<dbReference type="RefSeq" id="WP_133441223.1">
    <property type="nucleotide sequence ID" value="NZ_CP034726.1"/>
</dbReference>
<evidence type="ECO:0000313" key="3">
    <source>
        <dbReference type="Proteomes" id="UP000294321"/>
    </source>
</evidence>
<reference evidence="3" key="1">
    <citation type="submission" date="2018-12" db="EMBL/GenBank/DDBJ databases">
        <title>A new species of lactobacillus.</title>
        <authorList>
            <person name="Jian Y."/>
            <person name="Xin L."/>
            <person name="Hong Z.J."/>
            <person name="Ming L.Z."/>
            <person name="Hong X.Z."/>
        </authorList>
    </citation>
    <scope>NUCLEOTIDE SEQUENCE [LARGE SCALE GENOMIC DNA]</scope>
    <source>
        <strain evidence="3">HSLZ-75</strain>
    </source>
</reference>
<keyword evidence="1" id="KW-1133">Transmembrane helix</keyword>
<dbReference type="Proteomes" id="UP000294321">
    <property type="component" value="Chromosome"/>
</dbReference>
<dbReference type="EMBL" id="CP034726">
    <property type="protein sequence ID" value="QBP17678.1"/>
    <property type="molecule type" value="Genomic_DNA"/>
</dbReference>